<evidence type="ECO:0000313" key="4">
    <source>
        <dbReference type="Proteomes" id="UP000800094"/>
    </source>
</evidence>
<accession>A0A6A6IBU3</accession>
<organism evidence="3 4">
    <name type="scientific">Trematosphaeria pertusa</name>
    <dbReference type="NCBI Taxonomy" id="390896"/>
    <lineage>
        <taxon>Eukaryota</taxon>
        <taxon>Fungi</taxon>
        <taxon>Dikarya</taxon>
        <taxon>Ascomycota</taxon>
        <taxon>Pezizomycotina</taxon>
        <taxon>Dothideomycetes</taxon>
        <taxon>Pleosporomycetidae</taxon>
        <taxon>Pleosporales</taxon>
        <taxon>Massarineae</taxon>
        <taxon>Trematosphaeriaceae</taxon>
        <taxon>Trematosphaeria</taxon>
    </lineage>
</organism>
<sequence>MADPERFRIPARPTNTQPLTPERSGRSRSPLPRHVVLQSTQNDTSPWDQPSTRSLEADGLAASQHPRRSSSASAGSDPSETVKSLSVDGSQINLSGLKSTGNVFKQLFKNVPSKLIGVGEDISEMAIEVKGDTMDLSKTALREIGQGSKKLCSECAKMRFDECIPGGARPSVSTYEYLRPLERIILQRDMCLFCNVLYQAMCREENDPLKSKHIQDHIQNRLKGKSFKEWTEDAHLWKRIFKSGSVWPFGHSRDDTDDGEDIQQAIEPSSGKDRTRIASNMPKNLRTPDIAPEAVLVGGMAGLKGVKMVGNFSKRDRNIIEVADATIVAALLSTAKRTKPLPCWVLVKLHTESSNKSGLLVVHVAARNREPRSSLKEISRFHLRVASTPKYPTKGQPLRYGKILSHHIDVRMSSLWLDVCKDHHPRCQTRVNAPVNHFRVINLEHYCLEDITGGSSVEYAALSYVWGRFEYPVTTQRTAKKYYSTGGLRPENVTLPRSIQDAMVVARQAGLRYLWVDALCILQDSPADLDIQLGHMDKIYKNATLTVVAADGENANSEFKGVLTPRKADQFVAEEVRPNVQILMPLRGSTNLEPWQTRAWTLQEKMLSNRLLVFSGGYMMWHCRESVHYEDMTASDAKTVPGSDRTVPLLSAGLREDDLPASAPLSYSTLNGNVSVTRSPAFEKYASLVADYTHRRMSYSSDVLRALSGILPTLSKTFARRSKEDHEVFRYGLPETLIDVALLWQPVGPLKRRRHCTKPTCTEPYMPSWSWAGWEGDVEYDPTYKVRTDVSGALVQLIEPNGLERIRPLVRFYTKGTQKLSEWAESGCPGSIPKSPGMPPPSPKRPAPPPKKPSLSISGPLTPPIMSNAASRPRTPPAPKSPLLQPDVVPIGILNTFDSHNSHNLWANTDPPAWLPHGTLPWTWEAASPTAFSRKLTGKDVTAGKQYLIFQTQIAQFRLGSTFSLAVTEKVLEADDVDNFTAASASPPTLRRLRPVQSNPSNSDLGWTLKSHSSYRQIIDQQNQEIGRVRVHDSAASSGKGAFDFIVLSEAQFFGDEQSLDEAMGFSLYNVMLVSKPQGSRGVRYRMGVGKLWKHAWRLVGAREEVVVLG</sequence>
<evidence type="ECO:0000259" key="2">
    <source>
        <dbReference type="Pfam" id="PF06985"/>
    </source>
</evidence>
<dbReference type="RefSeq" id="XP_033682542.1">
    <property type="nucleotide sequence ID" value="XM_033829337.1"/>
</dbReference>
<protein>
    <submittedName>
        <fullName evidence="3">HET-domain-containing protein</fullName>
    </submittedName>
</protein>
<dbReference type="Pfam" id="PF06985">
    <property type="entry name" value="HET"/>
    <property type="match status" value="1"/>
</dbReference>
<dbReference type="PANTHER" id="PTHR33112:SF12">
    <property type="entry name" value="HETEROKARYON INCOMPATIBILITY DOMAIN-CONTAINING PROTEIN"/>
    <property type="match status" value="1"/>
</dbReference>
<feature type="compositionally biased region" description="Polar residues" evidence="1">
    <location>
        <begin position="37"/>
        <end position="54"/>
    </location>
</feature>
<dbReference type="InterPro" id="IPR010730">
    <property type="entry name" value="HET"/>
</dbReference>
<dbReference type="Proteomes" id="UP000800094">
    <property type="component" value="Unassembled WGS sequence"/>
</dbReference>
<feature type="compositionally biased region" description="Low complexity" evidence="1">
    <location>
        <begin position="69"/>
        <end position="79"/>
    </location>
</feature>
<feature type="domain" description="Heterokaryon incompatibility" evidence="2">
    <location>
        <begin position="459"/>
        <end position="604"/>
    </location>
</feature>
<feature type="region of interest" description="Disordered" evidence="1">
    <location>
        <begin position="1"/>
        <end position="84"/>
    </location>
</feature>
<name>A0A6A6IBU3_9PLEO</name>
<keyword evidence="4" id="KW-1185">Reference proteome</keyword>
<dbReference type="PANTHER" id="PTHR33112">
    <property type="entry name" value="DOMAIN PROTEIN, PUTATIVE-RELATED"/>
    <property type="match status" value="1"/>
</dbReference>
<evidence type="ECO:0000256" key="1">
    <source>
        <dbReference type="SAM" id="MobiDB-lite"/>
    </source>
</evidence>
<dbReference type="EMBL" id="ML987197">
    <property type="protein sequence ID" value="KAF2247538.1"/>
    <property type="molecule type" value="Genomic_DNA"/>
</dbReference>
<evidence type="ECO:0000313" key="3">
    <source>
        <dbReference type="EMBL" id="KAF2247538.1"/>
    </source>
</evidence>
<proteinExistence type="predicted"/>
<gene>
    <name evidence="3" type="ORF">BU26DRAFT_520663</name>
</gene>
<dbReference type="OrthoDB" id="5135333at2759"/>
<feature type="compositionally biased region" description="Pro residues" evidence="1">
    <location>
        <begin position="836"/>
        <end position="852"/>
    </location>
</feature>
<dbReference type="AlphaFoldDB" id="A0A6A6IBU3"/>
<dbReference type="GeneID" id="54582667"/>
<feature type="region of interest" description="Disordered" evidence="1">
    <location>
        <begin position="823"/>
        <end position="884"/>
    </location>
</feature>
<reference evidence="3" key="1">
    <citation type="journal article" date="2020" name="Stud. Mycol.">
        <title>101 Dothideomycetes genomes: a test case for predicting lifestyles and emergence of pathogens.</title>
        <authorList>
            <person name="Haridas S."/>
            <person name="Albert R."/>
            <person name="Binder M."/>
            <person name="Bloem J."/>
            <person name="Labutti K."/>
            <person name="Salamov A."/>
            <person name="Andreopoulos B."/>
            <person name="Baker S."/>
            <person name="Barry K."/>
            <person name="Bills G."/>
            <person name="Bluhm B."/>
            <person name="Cannon C."/>
            <person name="Castanera R."/>
            <person name="Culley D."/>
            <person name="Daum C."/>
            <person name="Ezra D."/>
            <person name="Gonzalez J."/>
            <person name="Henrissat B."/>
            <person name="Kuo A."/>
            <person name="Liang C."/>
            <person name="Lipzen A."/>
            <person name="Lutzoni F."/>
            <person name="Magnuson J."/>
            <person name="Mondo S."/>
            <person name="Nolan M."/>
            <person name="Ohm R."/>
            <person name="Pangilinan J."/>
            <person name="Park H.-J."/>
            <person name="Ramirez L."/>
            <person name="Alfaro M."/>
            <person name="Sun H."/>
            <person name="Tritt A."/>
            <person name="Yoshinaga Y."/>
            <person name="Zwiers L.-H."/>
            <person name="Turgeon B."/>
            <person name="Goodwin S."/>
            <person name="Spatafora J."/>
            <person name="Crous P."/>
            <person name="Grigoriev I."/>
        </authorList>
    </citation>
    <scope>NUCLEOTIDE SEQUENCE</scope>
    <source>
        <strain evidence="3">CBS 122368</strain>
    </source>
</reference>